<keyword evidence="2" id="KW-1185">Reference proteome</keyword>
<gene>
    <name evidence="1" type="ORF">CCAM_LOCUS25070</name>
</gene>
<dbReference type="AlphaFoldDB" id="A0A484M4I8"/>
<name>A0A484M4I8_9ASTE</name>
<accession>A0A484M4I8</accession>
<dbReference type="Proteomes" id="UP000595140">
    <property type="component" value="Unassembled WGS sequence"/>
</dbReference>
<reference evidence="1 2" key="1">
    <citation type="submission" date="2018-04" db="EMBL/GenBank/DDBJ databases">
        <authorList>
            <person name="Vogel A."/>
        </authorList>
    </citation>
    <scope>NUCLEOTIDE SEQUENCE [LARGE SCALE GENOMIC DNA]</scope>
</reference>
<evidence type="ECO:0000313" key="2">
    <source>
        <dbReference type="Proteomes" id="UP000595140"/>
    </source>
</evidence>
<dbReference type="EMBL" id="OOIL02002582">
    <property type="protein sequence ID" value="VFQ83294.1"/>
    <property type="molecule type" value="Genomic_DNA"/>
</dbReference>
<organism evidence="1 2">
    <name type="scientific">Cuscuta campestris</name>
    <dbReference type="NCBI Taxonomy" id="132261"/>
    <lineage>
        <taxon>Eukaryota</taxon>
        <taxon>Viridiplantae</taxon>
        <taxon>Streptophyta</taxon>
        <taxon>Embryophyta</taxon>
        <taxon>Tracheophyta</taxon>
        <taxon>Spermatophyta</taxon>
        <taxon>Magnoliopsida</taxon>
        <taxon>eudicotyledons</taxon>
        <taxon>Gunneridae</taxon>
        <taxon>Pentapetalae</taxon>
        <taxon>asterids</taxon>
        <taxon>lamiids</taxon>
        <taxon>Solanales</taxon>
        <taxon>Convolvulaceae</taxon>
        <taxon>Cuscuteae</taxon>
        <taxon>Cuscuta</taxon>
        <taxon>Cuscuta subgen. Grammica</taxon>
        <taxon>Cuscuta sect. Cleistogrammica</taxon>
    </lineage>
</organism>
<evidence type="ECO:0000313" key="1">
    <source>
        <dbReference type="EMBL" id="VFQ83294.1"/>
    </source>
</evidence>
<proteinExistence type="predicted"/>
<sequence length="73" mass="8520">MQFKNMQRVGKTMTPPIRHGCNCTKSGFVGVLPRQETGRVTPKCRSTRSQEIKCHHRCFGAPHRHRHLRQRPE</sequence>
<protein>
    <submittedName>
        <fullName evidence="1">Uncharacterized protein</fullName>
    </submittedName>
</protein>